<dbReference type="InterPro" id="IPR023815">
    <property type="entry name" value="CRISPR-assoc_Csx19"/>
</dbReference>
<dbReference type="EMBL" id="CP003587">
    <property type="protein sequence ID" value="AGY58604.1"/>
    <property type="molecule type" value="Genomic_DNA"/>
</dbReference>
<dbReference type="AlphaFoldDB" id="U5QLW0"/>
<sequence>MSERVLHGRTSNNLSLAEALTNCAAPLTGAIALLYSSNACTFARFEDGLLIDAGGDIDLTPVFEARVFNEACELRWLNTHDGQGRAVLLSETQQNGLEEDIMPLHFLEALPGTYLLWGEQIDSDLATGWSRVGRSRMGAIAIPLAPLPKGACVYLQVREYLGEIGDHGNVAVVEECLTGLSLKPPGATA</sequence>
<evidence type="ECO:0000313" key="2">
    <source>
        <dbReference type="Proteomes" id="UP000017396"/>
    </source>
</evidence>
<dbReference type="KEGG" id="glj:GKIL_2358"/>
<gene>
    <name evidence="1" type="ORF">GKIL_2358</name>
</gene>
<accession>U5QLW0</accession>
<protein>
    <submittedName>
        <fullName evidence="1">Uncharacterized protein</fullName>
    </submittedName>
</protein>
<dbReference type="OrthoDB" id="459236at2"/>
<name>U5QLW0_GLOK1</name>
<dbReference type="Proteomes" id="UP000017396">
    <property type="component" value="Chromosome"/>
</dbReference>
<dbReference type="STRING" id="1183438.GKIL_2358"/>
<organism evidence="1 2">
    <name type="scientific">Gloeobacter kilaueensis (strain ATCC BAA-2537 / CCAP 1431/1 / ULC 316 / JS1)</name>
    <dbReference type="NCBI Taxonomy" id="1183438"/>
    <lineage>
        <taxon>Bacteria</taxon>
        <taxon>Bacillati</taxon>
        <taxon>Cyanobacteriota</taxon>
        <taxon>Cyanophyceae</taxon>
        <taxon>Gloeobacterales</taxon>
        <taxon>Gloeobacteraceae</taxon>
        <taxon>Gloeobacter</taxon>
    </lineage>
</organism>
<reference evidence="1 2" key="1">
    <citation type="journal article" date="2013" name="PLoS ONE">
        <title>Cultivation and Complete Genome Sequencing of Gloeobacter kilaueensis sp. nov., from a Lava Cave in Kilauea Caldera, Hawai'i.</title>
        <authorList>
            <person name="Saw J.H."/>
            <person name="Schatz M."/>
            <person name="Brown M.V."/>
            <person name="Kunkel D.D."/>
            <person name="Foster J.S."/>
            <person name="Shick H."/>
            <person name="Christensen S."/>
            <person name="Hou S."/>
            <person name="Wan X."/>
            <person name="Donachie S.P."/>
        </authorList>
    </citation>
    <scope>NUCLEOTIDE SEQUENCE [LARGE SCALE GENOMIC DNA]</scope>
    <source>
        <strain evidence="2">JS</strain>
    </source>
</reference>
<keyword evidence="2" id="KW-1185">Reference proteome</keyword>
<dbReference type="RefSeq" id="WP_023173777.1">
    <property type="nucleotide sequence ID" value="NC_022600.1"/>
</dbReference>
<proteinExistence type="predicted"/>
<dbReference type="HOGENOM" id="CLU_1432698_0_0_3"/>
<dbReference type="NCBIfam" id="TIGR03984">
    <property type="entry name" value="CRISPR-associated protein Csx19"/>
    <property type="match status" value="1"/>
</dbReference>
<evidence type="ECO:0000313" key="1">
    <source>
        <dbReference type="EMBL" id="AGY58604.1"/>
    </source>
</evidence>
<dbReference type="eggNOG" id="ENOG5032SZ4">
    <property type="taxonomic scope" value="Bacteria"/>
</dbReference>